<dbReference type="Proteomes" id="UP000580250">
    <property type="component" value="Unassembled WGS sequence"/>
</dbReference>
<dbReference type="AlphaFoldDB" id="A0A6V7XY92"/>
<sequence>MIRTDKKFVKGDQIIIKGQVPNPFNESITVNLMYRALESNREFGEMIYYLNLTSKYSVSNAFVNGRWEPNDVLNLGLLILGTINNASNSVNLKGGERIRISITFTESNITPFVETERDIIQNTISYKCLDDYGIGLIEYIQVIGLKQIDGTELIKIKKLN</sequence>
<gene>
    <name evidence="1" type="ORF">MENT_LOCUS57954</name>
</gene>
<proteinExistence type="predicted"/>
<evidence type="ECO:0000313" key="2">
    <source>
        <dbReference type="Proteomes" id="UP000580250"/>
    </source>
</evidence>
<evidence type="ECO:0000313" key="1">
    <source>
        <dbReference type="EMBL" id="CAD2204225.1"/>
    </source>
</evidence>
<organism evidence="1 2">
    <name type="scientific">Meloidogyne enterolobii</name>
    <name type="common">Root-knot nematode worm</name>
    <name type="synonym">Meloidogyne mayaguensis</name>
    <dbReference type="NCBI Taxonomy" id="390850"/>
    <lineage>
        <taxon>Eukaryota</taxon>
        <taxon>Metazoa</taxon>
        <taxon>Ecdysozoa</taxon>
        <taxon>Nematoda</taxon>
        <taxon>Chromadorea</taxon>
        <taxon>Rhabditida</taxon>
        <taxon>Tylenchina</taxon>
        <taxon>Tylenchomorpha</taxon>
        <taxon>Tylenchoidea</taxon>
        <taxon>Meloidogynidae</taxon>
        <taxon>Meloidogyninae</taxon>
        <taxon>Meloidogyne</taxon>
    </lineage>
</organism>
<protein>
    <submittedName>
        <fullName evidence="1">Uncharacterized protein</fullName>
    </submittedName>
</protein>
<reference evidence="1 2" key="1">
    <citation type="submission" date="2020-08" db="EMBL/GenBank/DDBJ databases">
        <authorList>
            <person name="Koutsovoulos G."/>
            <person name="Danchin GJ E."/>
        </authorList>
    </citation>
    <scope>NUCLEOTIDE SEQUENCE [LARGE SCALE GENOMIC DNA]</scope>
</reference>
<dbReference type="EMBL" id="CAJEWN010002548">
    <property type="protein sequence ID" value="CAD2204225.1"/>
    <property type="molecule type" value="Genomic_DNA"/>
</dbReference>
<accession>A0A6V7XY92</accession>
<dbReference type="Gene3D" id="2.60.120.200">
    <property type="match status" value="1"/>
</dbReference>
<name>A0A6V7XY92_MELEN</name>
<comment type="caution">
    <text evidence="1">The sequence shown here is derived from an EMBL/GenBank/DDBJ whole genome shotgun (WGS) entry which is preliminary data.</text>
</comment>